<dbReference type="PANTHER" id="PTHR46482">
    <property type="entry name" value="5'-ADENYLYLSULFATE REDUCTASE 3, CHLOROPLASTIC"/>
    <property type="match status" value="1"/>
</dbReference>
<dbReference type="SUPFAM" id="SSF56014">
    <property type="entry name" value="Nitrite and sulphite reductase 4Fe-4S domain-like"/>
    <property type="match status" value="2"/>
</dbReference>
<dbReference type="AlphaFoldDB" id="A0A7C2YWI9"/>
<dbReference type="EMBL" id="DSFP01000056">
    <property type="protein sequence ID" value="HEW46311.1"/>
    <property type="molecule type" value="Genomic_DNA"/>
</dbReference>
<dbReference type="Pfam" id="PF01077">
    <property type="entry name" value="NIR_SIR"/>
    <property type="match status" value="1"/>
</dbReference>
<evidence type="ECO:0000256" key="5">
    <source>
        <dbReference type="ARBA" id="ARBA00023002"/>
    </source>
</evidence>
<feature type="active site" description="Nucleophile; cysteine thiosulfonate intermediate" evidence="15">
    <location>
        <position position="663"/>
    </location>
</feature>
<protein>
    <recommendedName>
        <fullName evidence="11 15">Adenosine 5'-phosphosulfate reductase</fullName>
        <shortName evidence="15">APS reductase</shortName>
        <ecNumber evidence="10 15">1.8.4.10</ecNumber>
    </recommendedName>
    <alternativeName>
        <fullName evidence="13 15">5'-adenylylsulfate reductase</fullName>
    </alternativeName>
    <alternativeName>
        <fullName evidence="12 15">Thioredoxin-dependent 5'-adenylylsulfate reductase</fullName>
    </alternativeName>
</protein>
<dbReference type="GO" id="GO:0004604">
    <property type="term" value="F:phosphoadenylyl-sulfate reductase (thioredoxin) activity"/>
    <property type="evidence" value="ECO:0007669"/>
    <property type="project" value="UniProtKB-UniRule"/>
</dbReference>
<comment type="function">
    <text evidence="8 15">Catalyzes the formation of sulfite from adenosine 5'-phosphosulfate (APS) using thioredoxin as an electron donor.</text>
</comment>
<evidence type="ECO:0000259" key="17">
    <source>
        <dbReference type="Pfam" id="PF01507"/>
    </source>
</evidence>
<keyword evidence="3 15" id="KW-0963">Cytoplasm</keyword>
<dbReference type="GO" id="GO:0005737">
    <property type="term" value="C:cytoplasm"/>
    <property type="evidence" value="ECO:0007669"/>
    <property type="project" value="UniProtKB-SubCell"/>
</dbReference>
<organism evidence="19">
    <name type="scientific">Hydrogenobacter sp</name>
    <dbReference type="NCBI Taxonomy" id="2152829"/>
    <lineage>
        <taxon>Bacteria</taxon>
        <taxon>Pseudomonadati</taxon>
        <taxon>Aquificota</taxon>
        <taxon>Aquificia</taxon>
        <taxon>Aquificales</taxon>
        <taxon>Aquificaceae</taxon>
        <taxon>Hydrogenobacter</taxon>
    </lineage>
</organism>
<feature type="binding site" evidence="15">
    <location>
        <position position="552"/>
    </location>
    <ligand>
        <name>[4Fe-4S] cluster</name>
        <dbReference type="ChEBI" id="CHEBI:49883"/>
    </ligand>
</feature>
<name>A0A7C2YWI9_9AQUI</name>
<dbReference type="GO" id="GO:0043866">
    <property type="term" value="F:adenylyl-sulfate reductase (thioredoxin) activity"/>
    <property type="evidence" value="ECO:0007669"/>
    <property type="project" value="UniProtKB-EC"/>
</dbReference>
<dbReference type="InterPro" id="IPR003749">
    <property type="entry name" value="ThiS/MoaD-like"/>
</dbReference>
<dbReference type="InterPro" id="IPR036136">
    <property type="entry name" value="Nit/Sulf_reduc_fer-like_dom_sf"/>
</dbReference>
<dbReference type="InterPro" id="IPR045854">
    <property type="entry name" value="NO2/SO3_Rdtase_4Fe4S_sf"/>
</dbReference>
<evidence type="ECO:0000259" key="18">
    <source>
        <dbReference type="Pfam" id="PF03460"/>
    </source>
</evidence>
<dbReference type="InterPro" id="IPR014729">
    <property type="entry name" value="Rossmann-like_a/b/a_fold"/>
</dbReference>
<evidence type="ECO:0000259" key="16">
    <source>
        <dbReference type="Pfam" id="PF01077"/>
    </source>
</evidence>
<evidence type="ECO:0000256" key="12">
    <source>
        <dbReference type="ARBA" id="ARBA00030894"/>
    </source>
</evidence>
<accession>A0A7C2YWI9</accession>
<dbReference type="EC" id="1.8.4.10" evidence="10 15"/>
<dbReference type="GO" id="GO:0019344">
    <property type="term" value="P:cysteine biosynthetic process"/>
    <property type="evidence" value="ECO:0007669"/>
    <property type="project" value="InterPro"/>
</dbReference>
<keyword evidence="7 15" id="KW-0411">Iron-sulfur</keyword>
<evidence type="ECO:0000256" key="8">
    <source>
        <dbReference type="ARBA" id="ARBA00024298"/>
    </source>
</evidence>
<evidence type="ECO:0000256" key="7">
    <source>
        <dbReference type="ARBA" id="ARBA00023014"/>
    </source>
</evidence>
<feature type="binding site" evidence="15">
    <location>
        <position position="551"/>
    </location>
    <ligand>
        <name>[4Fe-4S] cluster</name>
        <dbReference type="ChEBI" id="CHEBI:49883"/>
    </ligand>
</feature>
<dbReference type="GO" id="GO:0046872">
    <property type="term" value="F:metal ion binding"/>
    <property type="evidence" value="ECO:0007669"/>
    <property type="project" value="UniProtKB-KW"/>
</dbReference>
<dbReference type="Gene3D" id="3.40.50.620">
    <property type="entry name" value="HUPs"/>
    <property type="match status" value="1"/>
</dbReference>
<evidence type="ECO:0000256" key="4">
    <source>
        <dbReference type="ARBA" id="ARBA00022723"/>
    </source>
</evidence>
<comment type="caution">
    <text evidence="19">The sequence shown here is derived from an EMBL/GenBank/DDBJ whole genome shotgun (WGS) entry which is preliminary data.</text>
</comment>
<feature type="domain" description="Phosphoadenosine phosphosulphate reductase" evidence="17">
    <location>
        <begin position="466"/>
        <end position="641"/>
    </location>
</feature>
<keyword evidence="2" id="KW-0004">4Fe-4S</keyword>
<dbReference type="InterPro" id="IPR002500">
    <property type="entry name" value="PAPS_reduct_dom"/>
</dbReference>
<evidence type="ECO:0000256" key="6">
    <source>
        <dbReference type="ARBA" id="ARBA00023004"/>
    </source>
</evidence>
<dbReference type="Gene3D" id="3.90.480.10">
    <property type="entry name" value="Sulfite Reductase Hemoprotein,Domain 2"/>
    <property type="match status" value="1"/>
</dbReference>
<reference evidence="19" key="1">
    <citation type="journal article" date="2020" name="mSystems">
        <title>Genome- and Community-Level Interaction Insights into Carbon Utilization and Element Cycling Functions of Hydrothermarchaeota in Hydrothermal Sediment.</title>
        <authorList>
            <person name="Zhou Z."/>
            <person name="Liu Y."/>
            <person name="Xu W."/>
            <person name="Pan J."/>
            <person name="Luo Z.H."/>
            <person name="Li M."/>
        </authorList>
    </citation>
    <scope>NUCLEOTIDE SEQUENCE [LARGE SCALE GENOMIC DNA]</scope>
    <source>
        <strain evidence="19">SpSt-132</strain>
    </source>
</reference>
<keyword evidence="4 15" id="KW-0479">Metal-binding</keyword>
<evidence type="ECO:0000256" key="13">
    <source>
        <dbReference type="ARBA" id="ARBA00032041"/>
    </source>
</evidence>
<dbReference type="GO" id="GO:0020037">
    <property type="term" value="F:heme binding"/>
    <property type="evidence" value="ECO:0007669"/>
    <property type="project" value="InterPro"/>
</dbReference>
<keyword evidence="6 15" id="KW-0408">Iron</keyword>
<evidence type="ECO:0000256" key="15">
    <source>
        <dbReference type="HAMAP-Rule" id="MF_00063"/>
    </source>
</evidence>
<evidence type="ECO:0000256" key="2">
    <source>
        <dbReference type="ARBA" id="ARBA00022485"/>
    </source>
</evidence>
<feature type="domain" description="Nitrite/Sulfite reductase ferredoxin-like" evidence="18">
    <location>
        <begin position="115"/>
        <end position="178"/>
    </location>
</feature>
<dbReference type="InterPro" id="IPR005117">
    <property type="entry name" value="NiRdtase/SiRdtase_haem-b_fer"/>
</dbReference>
<comment type="cofactor">
    <cofactor evidence="15">
        <name>[4Fe-4S] cluster</name>
        <dbReference type="ChEBI" id="CHEBI:49883"/>
    </cofactor>
    <text evidence="15">Binds 1 [4Fe-4S] cluster per subunit.</text>
</comment>
<evidence type="ECO:0000256" key="1">
    <source>
        <dbReference type="ARBA" id="ARBA00009732"/>
    </source>
</evidence>
<dbReference type="InterPro" id="IPR006067">
    <property type="entry name" value="NO2/SO3_Rdtase_4Fe4S_dom"/>
</dbReference>
<dbReference type="InterPro" id="IPR010038">
    <property type="entry name" value="MoaD_arc-typ"/>
</dbReference>
<dbReference type="SUPFAM" id="SSF52402">
    <property type="entry name" value="Adenine nucleotide alpha hydrolases-like"/>
    <property type="match status" value="1"/>
</dbReference>
<dbReference type="InterPro" id="IPR011798">
    <property type="entry name" value="APS_reductase"/>
</dbReference>
<dbReference type="SUPFAM" id="SSF55124">
    <property type="entry name" value="Nitrite/Sulfite reductase N-terminal domain-like"/>
    <property type="match status" value="1"/>
</dbReference>
<feature type="binding site" evidence="15">
    <location>
        <position position="638"/>
    </location>
    <ligand>
        <name>[4Fe-4S] cluster</name>
        <dbReference type="ChEBI" id="CHEBI:49883"/>
    </ligand>
</feature>
<feature type="domain" description="Nitrite/sulphite reductase 4Fe-4S" evidence="16">
    <location>
        <begin position="1"/>
        <end position="91"/>
    </location>
</feature>
<dbReference type="CDD" id="cd23945">
    <property type="entry name" value="PAPS_reductase"/>
    <property type="match status" value="1"/>
</dbReference>
<dbReference type="Pfam" id="PF02597">
    <property type="entry name" value="ThiS"/>
    <property type="match status" value="1"/>
</dbReference>
<dbReference type="Gene3D" id="3.10.20.30">
    <property type="match status" value="1"/>
</dbReference>
<dbReference type="NCBIfam" id="NF002537">
    <property type="entry name" value="PRK02090.1"/>
    <property type="match status" value="1"/>
</dbReference>
<dbReference type="Pfam" id="PF03460">
    <property type="entry name" value="NIR_SIR_ferr"/>
    <property type="match status" value="1"/>
</dbReference>
<sequence>MHDLAFVGMVKDGVEGFAVWVGGGLSSTPRLARKLGLFVPKGKVLEVAKAVVDIWSEDPENRRSFVRARIKYFIDKVGIEGFRELLLERLSFSPELIKEEPAAIGRNFHVGIGEQKEEGLFYAGFPVEAGRVSGSQLIKVAELAQDLNLSIRVSQRQNLILTHIPREELDHVLRRMEEIGFSLKKSISRGISIACTSDPFCNYSVGSSKEFFLELLNYLEERLGDVGDIAIGVDGCPHACAHHWLNDIGLQATHIRHPDGSVESAVNIVLGGGYVKYANIGRIVAKKVPLPLAKEYIERLILAYKSLEHKSFQEFVRSYSDEELLSIMQGGKAVVQEERGKVRVRLFGPISRFFGGLSEVEVEAKTVREALLKLEEEFKDFRGRAIDERGELKPYIKVFLNEEDIKFLQGLDTPLKEGDEIAIYPALAGGAPMYDELELHELAIEYEGRPAQDVIAWAIENFHPRLYIAWSGQAEDMVILDMAYRINPQVRVFTVDTGRLHEETYRLMEKVYEVYGIRIEVYFPDKEEVEDMVRRFGVNLFYRSVELRHLCCHIRKVRPLLRALNQVDAWITGLRREQWASRHNLMKIEVDHDHGQIVKVNPLVDWTERDVWKYIKEKGVPYSELYEKGYRSIGCSPCTRPVAPYEDPRVGRWWWEVGAPKECGMHCSLETGSFERISDKILGERK</sequence>
<evidence type="ECO:0000256" key="10">
    <source>
        <dbReference type="ARBA" id="ARBA00024386"/>
    </source>
</evidence>
<comment type="catalytic activity">
    <reaction evidence="14 15">
        <text>[thioredoxin]-disulfide + sulfite + AMP + 2 H(+) = adenosine 5'-phosphosulfate + [thioredoxin]-dithiol</text>
        <dbReference type="Rhea" id="RHEA:21976"/>
        <dbReference type="Rhea" id="RHEA-COMP:10698"/>
        <dbReference type="Rhea" id="RHEA-COMP:10700"/>
        <dbReference type="ChEBI" id="CHEBI:15378"/>
        <dbReference type="ChEBI" id="CHEBI:17359"/>
        <dbReference type="ChEBI" id="CHEBI:29950"/>
        <dbReference type="ChEBI" id="CHEBI:50058"/>
        <dbReference type="ChEBI" id="CHEBI:58243"/>
        <dbReference type="ChEBI" id="CHEBI:456215"/>
        <dbReference type="EC" id="1.8.4.10"/>
    </reaction>
</comment>
<dbReference type="NCBIfam" id="TIGR02055">
    <property type="entry name" value="APS_reductase"/>
    <property type="match status" value="1"/>
</dbReference>
<comment type="pathway">
    <text evidence="9 15">Sulfur metabolism; hydrogen sulfide biosynthesis; sulfite from sulfate.</text>
</comment>
<evidence type="ECO:0000256" key="9">
    <source>
        <dbReference type="ARBA" id="ARBA00024327"/>
    </source>
</evidence>
<dbReference type="GO" id="GO:0051539">
    <property type="term" value="F:4 iron, 4 sulfur cluster binding"/>
    <property type="evidence" value="ECO:0007669"/>
    <property type="project" value="UniProtKB-UniRule"/>
</dbReference>
<dbReference type="InterPro" id="IPR004511">
    <property type="entry name" value="PAPS/APS_Rdtase"/>
</dbReference>
<dbReference type="NCBIfam" id="TIGR01687">
    <property type="entry name" value="moaD_arch"/>
    <property type="match status" value="1"/>
</dbReference>
<dbReference type="GO" id="GO:0070814">
    <property type="term" value="P:hydrogen sulfide biosynthetic process"/>
    <property type="evidence" value="ECO:0007669"/>
    <property type="project" value="UniProtKB-UniRule"/>
</dbReference>
<dbReference type="HAMAP" id="MF_00063">
    <property type="entry name" value="CysH"/>
    <property type="match status" value="1"/>
</dbReference>
<dbReference type="SUPFAM" id="SSF54285">
    <property type="entry name" value="MoaD/ThiS"/>
    <property type="match status" value="1"/>
</dbReference>
<evidence type="ECO:0000256" key="14">
    <source>
        <dbReference type="ARBA" id="ARBA00048441"/>
    </source>
</evidence>
<dbReference type="InterPro" id="IPR016155">
    <property type="entry name" value="Mopterin_synth/thiamin_S_b"/>
</dbReference>
<dbReference type="PANTHER" id="PTHR46482:SF9">
    <property type="entry name" value="5'-ADENYLYLSULFATE REDUCTASE 1, CHLOROPLASTIC"/>
    <property type="match status" value="1"/>
</dbReference>
<keyword evidence="5 15" id="KW-0560">Oxidoreductase</keyword>
<evidence type="ECO:0000313" key="19">
    <source>
        <dbReference type="EMBL" id="HEW46311.1"/>
    </source>
</evidence>
<feature type="binding site" evidence="15">
    <location>
        <position position="635"/>
    </location>
    <ligand>
        <name>[4Fe-4S] cluster</name>
        <dbReference type="ChEBI" id="CHEBI:49883"/>
    </ligand>
</feature>
<comment type="subcellular location">
    <subcellularLocation>
        <location evidence="15">Cytoplasm</location>
    </subcellularLocation>
</comment>
<evidence type="ECO:0000256" key="11">
    <source>
        <dbReference type="ARBA" id="ARBA00029514"/>
    </source>
</evidence>
<gene>
    <name evidence="15" type="primary">cysH</name>
    <name evidence="19" type="ORF">ENO47_06565</name>
</gene>
<evidence type="ECO:0000256" key="3">
    <source>
        <dbReference type="ARBA" id="ARBA00022490"/>
    </source>
</evidence>
<comment type="similarity">
    <text evidence="1 15">Belongs to the PAPS reductase family. CysH subfamily.</text>
</comment>
<dbReference type="NCBIfam" id="TIGR00434">
    <property type="entry name" value="cysH"/>
    <property type="match status" value="1"/>
</dbReference>
<dbReference type="Gene3D" id="3.30.413.10">
    <property type="entry name" value="Sulfite Reductase Hemoprotein, domain 1"/>
    <property type="match status" value="2"/>
</dbReference>
<dbReference type="InterPro" id="IPR012675">
    <property type="entry name" value="Beta-grasp_dom_sf"/>
</dbReference>
<dbReference type="GO" id="GO:0019379">
    <property type="term" value="P:sulfate assimilation, phosphoadenylyl sulfate reduction by phosphoadenylyl-sulfate reductase (thioredoxin)"/>
    <property type="evidence" value="ECO:0007669"/>
    <property type="project" value="UniProtKB-UniRule"/>
</dbReference>
<dbReference type="Pfam" id="PF01507">
    <property type="entry name" value="PAPS_reduct"/>
    <property type="match status" value="1"/>
</dbReference>
<proteinExistence type="inferred from homology"/>